<gene>
    <name evidence="2" type="ORF">C0J00_00805</name>
</gene>
<keyword evidence="3" id="KW-1185">Reference proteome</keyword>
<evidence type="ECO:0000313" key="2">
    <source>
        <dbReference type="EMBL" id="AUW95766.1"/>
    </source>
</evidence>
<dbReference type="Pfam" id="PF11773">
    <property type="entry name" value="ComGE"/>
    <property type="match status" value="1"/>
</dbReference>
<dbReference type="GeneID" id="98392449"/>
<dbReference type="InterPro" id="IPR021749">
    <property type="entry name" value="ComGE"/>
</dbReference>
<dbReference type="EMBL" id="CP025536">
    <property type="protein sequence ID" value="AUW95766.1"/>
    <property type="molecule type" value="Genomic_DNA"/>
</dbReference>
<reference evidence="2 3" key="2">
    <citation type="submission" date="2018-02" db="EMBL/GenBank/DDBJ databases">
        <title>Whole genome sequencing analysis of Streptococcus pluranimalium isolated from cattle infected mastitis in China.</title>
        <authorList>
            <person name="Zhang J.-R."/>
            <person name="Hu G.-Z."/>
        </authorList>
    </citation>
    <scope>NUCLEOTIDE SEQUENCE [LARGE SCALE GENOMIC DNA]</scope>
    <source>
        <strain evidence="2 3">TH11417</strain>
    </source>
</reference>
<sequence length="99" mass="11233">MVNIKRKRIRAYILWESLLATAILASLTSLLLGQLTHHQRQLRELNEQAHILTLAVMAVQTQQSHLKKNGYEVSINQSGAETTIKSNEKEIFRVKALSP</sequence>
<evidence type="ECO:0008006" key="4">
    <source>
        <dbReference type="Google" id="ProtNLM"/>
    </source>
</evidence>
<protein>
    <recommendedName>
        <fullName evidence="4">Competence protein ComGE</fullName>
    </recommendedName>
</protein>
<accession>A0A2L0D1U7</accession>
<dbReference type="OrthoDB" id="2228555at2"/>
<evidence type="ECO:0000313" key="3">
    <source>
        <dbReference type="Proteomes" id="UP000238956"/>
    </source>
</evidence>
<dbReference type="NCBIfam" id="NF041013">
    <property type="entry name" value="T4P_ComGE"/>
    <property type="match status" value="1"/>
</dbReference>
<organism evidence="2 3">
    <name type="scientific">Streptococcus pluranimalium</name>
    <dbReference type="NCBI Taxonomy" id="82348"/>
    <lineage>
        <taxon>Bacteria</taxon>
        <taxon>Bacillati</taxon>
        <taxon>Bacillota</taxon>
        <taxon>Bacilli</taxon>
        <taxon>Lactobacillales</taxon>
        <taxon>Streptococcaceae</taxon>
        <taxon>Streptococcus</taxon>
    </lineage>
</organism>
<keyword evidence="1" id="KW-0472">Membrane</keyword>
<proteinExistence type="predicted"/>
<dbReference type="RefSeq" id="WP_104967108.1">
    <property type="nucleotide sequence ID" value="NZ_CP025536.1"/>
</dbReference>
<name>A0A2L0D1U7_9STRE</name>
<dbReference type="Proteomes" id="UP000238956">
    <property type="component" value="Chromosome"/>
</dbReference>
<feature type="transmembrane region" description="Helical" evidence="1">
    <location>
        <begin position="12"/>
        <end position="33"/>
    </location>
</feature>
<dbReference type="AlphaFoldDB" id="A0A2L0D1U7"/>
<keyword evidence="1" id="KW-1133">Transmembrane helix</keyword>
<keyword evidence="1" id="KW-0812">Transmembrane</keyword>
<dbReference type="KEGG" id="splr:C0J00_00805"/>
<evidence type="ECO:0000256" key="1">
    <source>
        <dbReference type="SAM" id="Phobius"/>
    </source>
</evidence>
<reference evidence="2 3" key="1">
    <citation type="submission" date="2017-12" db="EMBL/GenBank/DDBJ databases">
        <authorList>
            <person name="Hurst M.R.H."/>
        </authorList>
    </citation>
    <scope>NUCLEOTIDE SEQUENCE [LARGE SCALE GENOMIC DNA]</scope>
    <source>
        <strain evidence="2 3">TH11417</strain>
    </source>
</reference>
<dbReference type="InterPro" id="IPR053468">
    <property type="entry name" value="ComGE-like"/>
</dbReference>